<evidence type="ECO:0000313" key="5">
    <source>
        <dbReference type="EMBL" id="CAJ1963175.1"/>
    </source>
</evidence>
<dbReference type="GO" id="GO:0006888">
    <property type="term" value="P:endoplasmic reticulum to Golgi vesicle-mediated transport"/>
    <property type="evidence" value="ECO:0007669"/>
    <property type="project" value="TreeGrafter"/>
</dbReference>
<dbReference type="InterPro" id="IPR019775">
    <property type="entry name" value="WD40_repeat_CS"/>
</dbReference>
<feature type="repeat" description="WD" evidence="3">
    <location>
        <begin position="294"/>
        <end position="343"/>
    </location>
</feature>
<evidence type="ECO:0000256" key="1">
    <source>
        <dbReference type="ARBA" id="ARBA00022574"/>
    </source>
</evidence>
<feature type="repeat" description="WD" evidence="3">
    <location>
        <begin position="188"/>
        <end position="226"/>
    </location>
</feature>
<dbReference type="PANTHER" id="PTHR19876:SF2">
    <property type="entry name" value="COATOMER SUBUNIT BETA"/>
    <property type="match status" value="1"/>
</dbReference>
<keyword evidence="2" id="KW-0677">Repeat</keyword>
<dbReference type="GO" id="GO:0006890">
    <property type="term" value="P:retrograde vesicle-mediated transport, Golgi to endoplasmic reticulum"/>
    <property type="evidence" value="ECO:0007669"/>
    <property type="project" value="TreeGrafter"/>
</dbReference>
<dbReference type="InterPro" id="IPR001680">
    <property type="entry name" value="WD40_rpt"/>
</dbReference>
<dbReference type="SMART" id="SM00320">
    <property type="entry name" value="WD40"/>
    <property type="match status" value="5"/>
</dbReference>
<name>A0AAD2G5R4_9STRA</name>
<dbReference type="PRINTS" id="PR00320">
    <property type="entry name" value="GPROTEINBRPT"/>
</dbReference>
<comment type="caution">
    <text evidence="5">The sequence shown here is derived from an EMBL/GenBank/DDBJ whole genome shotgun (WGS) entry which is preliminary data.</text>
</comment>
<feature type="transmembrane region" description="Helical" evidence="4">
    <location>
        <begin position="35"/>
        <end position="53"/>
    </location>
</feature>
<dbReference type="GO" id="GO:0030126">
    <property type="term" value="C:COPI vesicle coat"/>
    <property type="evidence" value="ECO:0007669"/>
    <property type="project" value="TreeGrafter"/>
</dbReference>
<gene>
    <name evidence="5" type="ORF">CYCCA115_LOCUS20038</name>
</gene>
<keyword evidence="6" id="KW-1185">Reference proteome</keyword>
<dbReference type="SUPFAM" id="SSF50978">
    <property type="entry name" value="WD40 repeat-like"/>
    <property type="match status" value="1"/>
</dbReference>
<feature type="transmembrane region" description="Helical" evidence="4">
    <location>
        <begin position="65"/>
        <end position="90"/>
    </location>
</feature>
<sequence length="497" mass="55707">MILLDDGLILFFTLTPILAYALLRSPVLPGQRKKLLLPASMATCAIVSLMVKWSSGSSWTTMLDLFLEVLLRFLVLTLVAAFVSLSYFMIKVRRKAASASNTMPEDQPTRVKCIAFHPIEDSWMMLALYSGHAVICKDSNKSVRYAVSPGSAVRACLFASQDDTWIAASDDYMIRVFHHDTGRLLHEFQGHDDYIRSLDVIVLSSGSSLLLSSSDDMTVKVWDMNNSYDCIQTFQGHMHYVMQVCTRPNNDIEDDDDDNGIFATASLDRTIKFWSIDNVDDDQQTESSSCLFTLHGHDDGVNAIDFCHANNDNGNGHCRLLVSASDDLTVRLWNYQTRQQLHVLKGHLENVTAVRFLWNSHCDVGIVSTSEDCAVRFWHCSTTNTNTSTGNIDDDTDEERGQAVKTIQYPSFGRGWALATKRRHCSTIIDDLEDHNQHQQQQQHQVLAVGLDQACMLLNVDSDQSNGTVTVTKETNISEHILETRHVPAVVHSNNIV</sequence>
<dbReference type="PROSITE" id="PS00678">
    <property type="entry name" value="WD_REPEATS_1"/>
    <property type="match status" value="1"/>
</dbReference>
<keyword evidence="1 3" id="KW-0853">WD repeat</keyword>
<reference evidence="5" key="1">
    <citation type="submission" date="2023-08" db="EMBL/GenBank/DDBJ databases">
        <authorList>
            <person name="Audoor S."/>
            <person name="Bilcke G."/>
        </authorList>
    </citation>
    <scope>NUCLEOTIDE SEQUENCE</scope>
</reference>
<evidence type="ECO:0000256" key="3">
    <source>
        <dbReference type="PROSITE-ProRule" id="PRU00221"/>
    </source>
</evidence>
<dbReference type="InterPro" id="IPR050844">
    <property type="entry name" value="Coatomer_complex_subunit"/>
</dbReference>
<feature type="transmembrane region" description="Helical" evidence="4">
    <location>
        <begin position="6"/>
        <end position="23"/>
    </location>
</feature>
<accession>A0AAD2G5R4</accession>
<dbReference type="PROSITE" id="PS50294">
    <property type="entry name" value="WD_REPEATS_REGION"/>
    <property type="match status" value="1"/>
</dbReference>
<dbReference type="EMBL" id="CAKOGP040002136">
    <property type="protein sequence ID" value="CAJ1963175.1"/>
    <property type="molecule type" value="Genomic_DNA"/>
</dbReference>
<evidence type="ECO:0000256" key="2">
    <source>
        <dbReference type="ARBA" id="ARBA00022737"/>
    </source>
</evidence>
<organism evidence="5 6">
    <name type="scientific">Cylindrotheca closterium</name>
    <dbReference type="NCBI Taxonomy" id="2856"/>
    <lineage>
        <taxon>Eukaryota</taxon>
        <taxon>Sar</taxon>
        <taxon>Stramenopiles</taxon>
        <taxon>Ochrophyta</taxon>
        <taxon>Bacillariophyta</taxon>
        <taxon>Bacillariophyceae</taxon>
        <taxon>Bacillariophycidae</taxon>
        <taxon>Bacillariales</taxon>
        <taxon>Bacillariaceae</taxon>
        <taxon>Cylindrotheca</taxon>
    </lineage>
</organism>
<dbReference type="Proteomes" id="UP001295423">
    <property type="component" value="Unassembled WGS sequence"/>
</dbReference>
<dbReference type="GO" id="GO:0006886">
    <property type="term" value="P:intracellular protein transport"/>
    <property type="evidence" value="ECO:0007669"/>
    <property type="project" value="TreeGrafter"/>
</dbReference>
<dbReference type="InterPro" id="IPR015943">
    <property type="entry name" value="WD40/YVTN_repeat-like_dom_sf"/>
</dbReference>
<dbReference type="Pfam" id="PF00400">
    <property type="entry name" value="WD40"/>
    <property type="match status" value="4"/>
</dbReference>
<dbReference type="InterPro" id="IPR036322">
    <property type="entry name" value="WD40_repeat_dom_sf"/>
</dbReference>
<dbReference type="PROSITE" id="PS50082">
    <property type="entry name" value="WD_REPEATS_2"/>
    <property type="match status" value="2"/>
</dbReference>
<keyword evidence="4" id="KW-0472">Membrane</keyword>
<dbReference type="AlphaFoldDB" id="A0AAD2G5R4"/>
<keyword evidence="4" id="KW-0812">Transmembrane</keyword>
<dbReference type="PANTHER" id="PTHR19876">
    <property type="entry name" value="COATOMER"/>
    <property type="match status" value="1"/>
</dbReference>
<evidence type="ECO:0000313" key="6">
    <source>
        <dbReference type="Proteomes" id="UP001295423"/>
    </source>
</evidence>
<dbReference type="Gene3D" id="2.130.10.10">
    <property type="entry name" value="YVTN repeat-like/Quinoprotein amine dehydrogenase"/>
    <property type="match status" value="1"/>
</dbReference>
<evidence type="ECO:0000256" key="4">
    <source>
        <dbReference type="SAM" id="Phobius"/>
    </source>
</evidence>
<protein>
    <submittedName>
        <fullName evidence="5">Uncharacterized protein</fullName>
    </submittedName>
</protein>
<dbReference type="InterPro" id="IPR020472">
    <property type="entry name" value="WD40_PAC1"/>
</dbReference>
<proteinExistence type="predicted"/>
<keyword evidence="4" id="KW-1133">Transmembrane helix</keyword>
<dbReference type="GO" id="GO:0006891">
    <property type="term" value="P:intra-Golgi vesicle-mediated transport"/>
    <property type="evidence" value="ECO:0007669"/>
    <property type="project" value="TreeGrafter"/>
</dbReference>